<comment type="subcellular location">
    <subcellularLocation>
        <location evidence="1">Cell membrane</location>
        <topology evidence="1">Multi-pass membrane protein</topology>
    </subcellularLocation>
</comment>
<evidence type="ECO:0000256" key="3">
    <source>
        <dbReference type="ARBA" id="ARBA00022692"/>
    </source>
</evidence>
<evidence type="ECO:0000256" key="5">
    <source>
        <dbReference type="ARBA" id="ARBA00023136"/>
    </source>
</evidence>
<evidence type="ECO:0000313" key="9">
    <source>
        <dbReference type="EMBL" id="CAG9620406.1"/>
    </source>
</evidence>
<feature type="transmembrane region" description="Helical" evidence="6">
    <location>
        <begin position="378"/>
        <end position="399"/>
    </location>
</feature>
<dbReference type="Proteomes" id="UP000789833">
    <property type="component" value="Unassembled WGS sequence"/>
</dbReference>
<evidence type="ECO:0000259" key="8">
    <source>
        <dbReference type="Pfam" id="PF12704"/>
    </source>
</evidence>
<dbReference type="RefSeq" id="WP_230500333.1">
    <property type="nucleotide sequence ID" value="NZ_CAKJTJ010000004.1"/>
</dbReference>
<dbReference type="PANTHER" id="PTHR30572">
    <property type="entry name" value="MEMBRANE COMPONENT OF TRANSPORTER-RELATED"/>
    <property type="match status" value="1"/>
</dbReference>
<dbReference type="InterPro" id="IPR003838">
    <property type="entry name" value="ABC3_permease_C"/>
</dbReference>
<accession>A0ABM8YKE3</accession>
<dbReference type="EMBL" id="CAKJTJ010000004">
    <property type="protein sequence ID" value="CAG9620406.1"/>
    <property type="molecule type" value="Genomic_DNA"/>
</dbReference>
<dbReference type="Pfam" id="PF12704">
    <property type="entry name" value="MacB_PCD"/>
    <property type="match status" value="1"/>
</dbReference>
<sequence length="486" mass="54989">MNFVKRGLLSITRNKGKSIILLLVIFVLGNLISGAISIQQATGNVETSIKEKLGTAATVELDYDAMNEIPDDQWGEYEIENLKLDLIKTIGGLSYVKYYDFNSNAYLGSKTLQPYRGDHEENFETDPDYFSMEFMVKGINYAPVLDFEEQKSKLVDGRVFTNEEVENGSAVAIISKKLAERNSLQIGDTFALNNQIYLPEDDKPRVTNDLVLEIIGFFEPQSVKKEEGSNKDRGMFDWMDMELQNSMYVPNEVVIKENRYHMEEYAKNDPEFAAMMENEEAFDYYTPIFVLNKPEDSAPFEEEVTPLLPNLYIVKKASDQYETIAAPIQSMSKLSNYVLIAAVITTILIIGLVVLLFLRDRKRELGIYLSLGERRGRLVGQILLEVMIISLIGITLSLFTGNYLAQGVSDTMINAEKGQNNDDYYMNPISGIHSNLTTDDVIASYQVSLDASFIFLFYGVGITTILLSTILPLIYIIRLNPRKIMM</sequence>
<keyword evidence="2" id="KW-1003">Cell membrane</keyword>
<evidence type="ECO:0000313" key="10">
    <source>
        <dbReference type="Proteomes" id="UP000789833"/>
    </source>
</evidence>
<name>A0ABM8YKE3_9BACI</name>
<proteinExistence type="predicted"/>
<dbReference type="InterPro" id="IPR050250">
    <property type="entry name" value="Macrolide_Exporter_MacB"/>
</dbReference>
<evidence type="ECO:0000256" key="6">
    <source>
        <dbReference type="SAM" id="Phobius"/>
    </source>
</evidence>
<reference evidence="9 10" key="1">
    <citation type="submission" date="2021-10" db="EMBL/GenBank/DDBJ databases">
        <authorList>
            <person name="Criscuolo A."/>
        </authorList>
    </citation>
    <scope>NUCLEOTIDE SEQUENCE [LARGE SCALE GENOMIC DNA]</scope>
    <source>
        <strain evidence="10">CIP 111883</strain>
    </source>
</reference>
<keyword evidence="4 6" id="KW-1133">Transmembrane helix</keyword>
<dbReference type="PANTHER" id="PTHR30572:SF9">
    <property type="entry name" value="ABC TRANSPORTER PERMEASE PROTEIN"/>
    <property type="match status" value="1"/>
</dbReference>
<dbReference type="InterPro" id="IPR025857">
    <property type="entry name" value="MacB_PCD"/>
</dbReference>
<organism evidence="9 10">
    <name type="scientific">Sutcliffiella rhizosphaerae</name>
    <dbReference type="NCBI Taxonomy" id="2880967"/>
    <lineage>
        <taxon>Bacteria</taxon>
        <taxon>Bacillati</taxon>
        <taxon>Bacillota</taxon>
        <taxon>Bacilli</taxon>
        <taxon>Bacillales</taxon>
        <taxon>Bacillaceae</taxon>
        <taxon>Sutcliffiella</taxon>
    </lineage>
</organism>
<keyword evidence="5 6" id="KW-0472">Membrane</keyword>
<feature type="domain" description="MacB-like periplasmic core" evidence="8">
    <location>
        <begin position="149"/>
        <end position="255"/>
    </location>
</feature>
<keyword evidence="3 6" id="KW-0812">Transmembrane</keyword>
<evidence type="ECO:0000256" key="1">
    <source>
        <dbReference type="ARBA" id="ARBA00004651"/>
    </source>
</evidence>
<feature type="transmembrane region" description="Helical" evidence="6">
    <location>
        <begin position="337"/>
        <end position="358"/>
    </location>
</feature>
<protein>
    <recommendedName>
        <fullName evidence="11">ABC transporter permease</fullName>
    </recommendedName>
</protein>
<feature type="transmembrane region" description="Helical" evidence="6">
    <location>
        <begin position="453"/>
        <end position="477"/>
    </location>
</feature>
<comment type="caution">
    <text evidence="9">The sequence shown here is derived from an EMBL/GenBank/DDBJ whole genome shotgun (WGS) entry which is preliminary data.</text>
</comment>
<keyword evidence="10" id="KW-1185">Reference proteome</keyword>
<dbReference type="Pfam" id="PF02687">
    <property type="entry name" value="FtsX"/>
    <property type="match status" value="1"/>
</dbReference>
<evidence type="ECO:0008006" key="11">
    <source>
        <dbReference type="Google" id="ProtNLM"/>
    </source>
</evidence>
<evidence type="ECO:0000256" key="4">
    <source>
        <dbReference type="ARBA" id="ARBA00022989"/>
    </source>
</evidence>
<feature type="domain" description="ABC3 transporter permease C-terminal" evidence="7">
    <location>
        <begin position="338"/>
        <end position="481"/>
    </location>
</feature>
<evidence type="ECO:0000256" key="2">
    <source>
        <dbReference type="ARBA" id="ARBA00022475"/>
    </source>
</evidence>
<gene>
    <name evidence="9" type="ORF">BACCIP111883_01174</name>
</gene>
<evidence type="ECO:0000259" key="7">
    <source>
        <dbReference type="Pfam" id="PF02687"/>
    </source>
</evidence>